<dbReference type="Proteomes" id="UP000054350">
    <property type="component" value="Unassembled WGS sequence"/>
</dbReference>
<protein>
    <submittedName>
        <fullName evidence="1">Uncharacterized protein</fullName>
    </submittedName>
</protein>
<reference evidence="1 2" key="1">
    <citation type="submission" date="2009-11" db="EMBL/GenBank/DDBJ databases">
        <title>Annotation of Allomyces macrogynus ATCC 38327.</title>
        <authorList>
            <consortium name="The Broad Institute Genome Sequencing Platform"/>
            <person name="Russ C."/>
            <person name="Cuomo C."/>
            <person name="Burger G."/>
            <person name="Gray M.W."/>
            <person name="Holland P.W.H."/>
            <person name="King N."/>
            <person name="Lang F.B.F."/>
            <person name="Roger A.J."/>
            <person name="Ruiz-Trillo I."/>
            <person name="Young S.K."/>
            <person name="Zeng Q."/>
            <person name="Gargeya S."/>
            <person name="Fitzgerald M."/>
            <person name="Haas B."/>
            <person name="Abouelleil A."/>
            <person name="Alvarado L."/>
            <person name="Arachchi H.M."/>
            <person name="Berlin A."/>
            <person name="Chapman S.B."/>
            <person name="Gearin G."/>
            <person name="Goldberg J."/>
            <person name="Griggs A."/>
            <person name="Gujja S."/>
            <person name="Hansen M."/>
            <person name="Heiman D."/>
            <person name="Howarth C."/>
            <person name="Larimer J."/>
            <person name="Lui A."/>
            <person name="MacDonald P.J.P."/>
            <person name="McCowen C."/>
            <person name="Montmayeur A."/>
            <person name="Murphy C."/>
            <person name="Neiman D."/>
            <person name="Pearson M."/>
            <person name="Priest M."/>
            <person name="Roberts A."/>
            <person name="Saif S."/>
            <person name="Shea T."/>
            <person name="Sisk P."/>
            <person name="Stolte C."/>
            <person name="Sykes S."/>
            <person name="Wortman J."/>
            <person name="Nusbaum C."/>
            <person name="Birren B."/>
        </authorList>
    </citation>
    <scope>NUCLEOTIDE SEQUENCE [LARGE SCALE GENOMIC DNA]</scope>
    <source>
        <strain evidence="1 2">ATCC 38327</strain>
    </source>
</reference>
<reference evidence="2" key="2">
    <citation type="submission" date="2009-11" db="EMBL/GenBank/DDBJ databases">
        <title>The Genome Sequence of Allomyces macrogynus strain ATCC 38327.</title>
        <authorList>
            <consortium name="The Broad Institute Genome Sequencing Platform"/>
            <person name="Russ C."/>
            <person name="Cuomo C."/>
            <person name="Shea T."/>
            <person name="Young S.K."/>
            <person name="Zeng Q."/>
            <person name="Koehrsen M."/>
            <person name="Haas B."/>
            <person name="Borodovsky M."/>
            <person name="Guigo R."/>
            <person name="Alvarado L."/>
            <person name="Berlin A."/>
            <person name="Borenstein D."/>
            <person name="Chen Z."/>
            <person name="Engels R."/>
            <person name="Freedman E."/>
            <person name="Gellesch M."/>
            <person name="Goldberg J."/>
            <person name="Griggs A."/>
            <person name="Gujja S."/>
            <person name="Heiman D."/>
            <person name="Hepburn T."/>
            <person name="Howarth C."/>
            <person name="Jen D."/>
            <person name="Larson L."/>
            <person name="Lewis B."/>
            <person name="Mehta T."/>
            <person name="Park D."/>
            <person name="Pearson M."/>
            <person name="Roberts A."/>
            <person name="Saif S."/>
            <person name="Shenoy N."/>
            <person name="Sisk P."/>
            <person name="Stolte C."/>
            <person name="Sykes S."/>
            <person name="Walk T."/>
            <person name="White J."/>
            <person name="Yandava C."/>
            <person name="Burger G."/>
            <person name="Gray M.W."/>
            <person name="Holland P.W.H."/>
            <person name="King N."/>
            <person name="Lang F.B.F."/>
            <person name="Roger A.J."/>
            <person name="Ruiz-Trillo I."/>
            <person name="Lander E."/>
            <person name="Nusbaum C."/>
        </authorList>
    </citation>
    <scope>NUCLEOTIDE SEQUENCE [LARGE SCALE GENOMIC DNA]</scope>
    <source>
        <strain evidence="2">ATCC 38327</strain>
    </source>
</reference>
<gene>
    <name evidence="1" type="ORF">AMAG_18547</name>
</gene>
<evidence type="ECO:0000313" key="1">
    <source>
        <dbReference type="EMBL" id="KNE60497.1"/>
    </source>
</evidence>
<dbReference type="AlphaFoldDB" id="A0A0L0SDJ1"/>
<sequence>MHRTRRRRWDESVFLSELTTMHAILVCSLSSKLSASRFGSLAATATNASVPSSASASAAARWRDGDGCDMDLTRLFPPCRADRRLLDCMQICTENGKQRTWRRPGRSSLLRWNSANGCGGEIGGQGKGANSTSLDF</sequence>
<evidence type="ECO:0000313" key="2">
    <source>
        <dbReference type="Proteomes" id="UP000054350"/>
    </source>
</evidence>
<proteinExistence type="predicted"/>
<keyword evidence="2" id="KW-1185">Reference proteome</keyword>
<organism evidence="1 2">
    <name type="scientific">Allomyces macrogynus (strain ATCC 38327)</name>
    <name type="common">Allomyces javanicus var. macrogynus</name>
    <dbReference type="NCBI Taxonomy" id="578462"/>
    <lineage>
        <taxon>Eukaryota</taxon>
        <taxon>Fungi</taxon>
        <taxon>Fungi incertae sedis</taxon>
        <taxon>Blastocladiomycota</taxon>
        <taxon>Blastocladiomycetes</taxon>
        <taxon>Blastocladiales</taxon>
        <taxon>Blastocladiaceae</taxon>
        <taxon>Allomyces</taxon>
    </lineage>
</organism>
<name>A0A0L0SDJ1_ALLM3</name>
<accession>A0A0L0SDJ1</accession>
<dbReference type="VEuPathDB" id="FungiDB:AMAG_18547"/>
<dbReference type="EMBL" id="GG745336">
    <property type="protein sequence ID" value="KNE60497.1"/>
    <property type="molecule type" value="Genomic_DNA"/>
</dbReference>